<evidence type="ECO:0000259" key="2">
    <source>
        <dbReference type="PROSITE" id="PS50125"/>
    </source>
</evidence>
<feature type="transmembrane region" description="Helical" evidence="1">
    <location>
        <begin position="192"/>
        <end position="213"/>
    </location>
</feature>
<dbReference type="CDD" id="cd07302">
    <property type="entry name" value="CHD"/>
    <property type="match status" value="1"/>
</dbReference>
<dbReference type="SUPFAM" id="SSF48452">
    <property type="entry name" value="TPR-like"/>
    <property type="match status" value="1"/>
</dbReference>
<dbReference type="RefSeq" id="WP_106666459.1">
    <property type="nucleotide sequence ID" value="NZ_PGGM01000013.1"/>
</dbReference>
<accession>A0A2P7B4J8</accession>
<dbReference type="GO" id="GO:0004016">
    <property type="term" value="F:adenylate cyclase activity"/>
    <property type="evidence" value="ECO:0007669"/>
    <property type="project" value="UniProtKB-ARBA"/>
</dbReference>
<dbReference type="Pfam" id="PF04052">
    <property type="entry name" value="TolB_N"/>
    <property type="match status" value="1"/>
</dbReference>
<dbReference type="PROSITE" id="PS50125">
    <property type="entry name" value="GUANYLATE_CYCLASE_2"/>
    <property type="match status" value="1"/>
</dbReference>
<reference evidence="4" key="1">
    <citation type="submission" date="2017-11" db="EMBL/GenBank/DDBJ databases">
        <authorList>
            <person name="Kuznetsova I."/>
            <person name="Sazanova A."/>
            <person name="Chirak E."/>
            <person name="Safronova V."/>
            <person name="Willems A."/>
        </authorList>
    </citation>
    <scope>NUCLEOTIDE SEQUENCE [LARGE SCALE GENOMIC DNA]</scope>
    <source>
        <strain evidence="4">CCBAU 03422</strain>
    </source>
</reference>
<gene>
    <name evidence="3" type="ORF">CU103_23540</name>
</gene>
<proteinExistence type="predicted"/>
<dbReference type="Pfam" id="PF00211">
    <property type="entry name" value="Guanylate_cyc"/>
    <property type="match status" value="1"/>
</dbReference>
<dbReference type="InterPro" id="IPR050697">
    <property type="entry name" value="Adenylyl/Guanylyl_Cyclase_3/4"/>
</dbReference>
<dbReference type="Gene3D" id="3.30.70.1230">
    <property type="entry name" value="Nucleotide cyclase"/>
    <property type="match status" value="1"/>
</dbReference>
<dbReference type="Proteomes" id="UP000241764">
    <property type="component" value="Unassembled WGS sequence"/>
</dbReference>
<keyword evidence="1" id="KW-0812">Transmembrane</keyword>
<dbReference type="OrthoDB" id="9807521at2"/>
<dbReference type="Gene3D" id="3.40.50.10070">
    <property type="entry name" value="TolB, N-terminal domain"/>
    <property type="match status" value="1"/>
</dbReference>
<keyword evidence="4" id="KW-1185">Reference proteome</keyword>
<dbReference type="GO" id="GO:0035556">
    <property type="term" value="P:intracellular signal transduction"/>
    <property type="evidence" value="ECO:0007669"/>
    <property type="project" value="InterPro"/>
</dbReference>
<dbReference type="InterPro" id="IPR029787">
    <property type="entry name" value="Nucleotide_cyclase"/>
</dbReference>
<dbReference type="PANTHER" id="PTHR43081">
    <property type="entry name" value="ADENYLATE CYCLASE, TERMINAL-DIFFERENTIATION SPECIFIC-RELATED"/>
    <property type="match status" value="1"/>
</dbReference>
<dbReference type="InterPro" id="IPR007195">
    <property type="entry name" value="TolB_N"/>
</dbReference>
<dbReference type="InterPro" id="IPR001054">
    <property type="entry name" value="A/G_cyclase"/>
</dbReference>
<evidence type="ECO:0000313" key="3">
    <source>
        <dbReference type="EMBL" id="PSH61340.1"/>
    </source>
</evidence>
<dbReference type="SUPFAM" id="SSF55073">
    <property type="entry name" value="Nucleotide cyclase"/>
    <property type="match status" value="1"/>
</dbReference>
<dbReference type="GO" id="GO:0006171">
    <property type="term" value="P:cAMP biosynthetic process"/>
    <property type="evidence" value="ECO:0007669"/>
    <property type="project" value="TreeGrafter"/>
</dbReference>
<evidence type="ECO:0000313" key="4">
    <source>
        <dbReference type="Proteomes" id="UP000241764"/>
    </source>
</evidence>
<name>A0A2P7B4J8_9HYPH</name>
<protein>
    <submittedName>
        <fullName evidence="3">Adenylate/guanylate cyclase domain-containing protein</fullName>
    </submittedName>
</protein>
<dbReference type="AlphaFoldDB" id="A0A2P7B4J8"/>
<comment type="caution">
    <text evidence="3">The sequence shown here is derived from an EMBL/GenBank/DDBJ whole genome shotgun (WGS) entry which is preliminary data.</text>
</comment>
<dbReference type="SUPFAM" id="SSF52964">
    <property type="entry name" value="TolB, N-terminal domain"/>
    <property type="match status" value="1"/>
</dbReference>
<keyword evidence="1" id="KW-0472">Membrane</keyword>
<feature type="domain" description="Guanylate cyclase" evidence="2">
    <location>
        <begin position="12"/>
        <end position="127"/>
    </location>
</feature>
<dbReference type="Gene3D" id="1.25.40.10">
    <property type="entry name" value="Tetratricopeptide repeat domain"/>
    <property type="match status" value="1"/>
</dbReference>
<dbReference type="EMBL" id="PGGM01000013">
    <property type="protein sequence ID" value="PSH61340.1"/>
    <property type="molecule type" value="Genomic_DNA"/>
</dbReference>
<evidence type="ECO:0000256" key="1">
    <source>
        <dbReference type="SAM" id="Phobius"/>
    </source>
</evidence>
<organism evidence="3 4">
    <name type="scientific">Phyllobacterium sophorae</name>
    <dbReference type="NCBI Taxonomy" id="1520277"/>
    <lineage>
        <taxon>Bacteria</taxon>
        <taxon>Pseudomonadati</taxon>
        <taxon>Pseudomonadota</taxon>
        <taxon>Alphaproteobacteria</taxon>
        <taxon>Hyphomicrobiales</taxon>
        <taxon>Phyllobacteriaceae</taxon>
        <taxon>Phyllobacterium</taxon>
    </lineage>
</organism>
<dbReference type="PANTHER" id="PTHR43081:SF19">
    <property type="entry name" value="PH-SENSITIVE ADENYLATE CYCLASE RV1264"/>
    <property type="match status" value="1"/>
</dbReference>
<dbReference type="SMART" id="SM00044">
    <property type="entry name" value="CYCc"/>
    <property type="match status" value="1"/>
</dbReference>
<sequence>MEVPPLDRKLLAILAADIVGYSRAMEADEAGTIARLRTMRADLIDPAIARHHGRTVKLMGDGTLVAFDSVVDAVACAAEIQKGMGSRNARLAEPDRLVLRIGVNLGDVVLLEGDVYGDGVNVAARLEQLCAPGGVLISGTAFDHLQGKLDFPLDFVGEQHVKNIARPVRVYRVRLDGKKAPRLRAKMLPRPAMMGILAAILAFLLAAGTWQFWPAAIVSAKPSIAVLPFDNYGGDAASARLADGLTEDVITDLSRMREFDVIARNSTELYKGKSADVRQIGRDLKVRYVLEGSIQRQDERIRATAQLIDTTTGAHVWSQSWDRPEQDFFAVQTEIANHISSQLEMTTGPIKNADLGVARRKQPQSLTAYELTLLGVEKQLSPTAESVAESTEILKKAVAIDPGYARAWSSLAESYSMAANYGADWEGSNRAAMEAAERAVALDPNDDATRAALGEILAHNGEFGRAKTELDIALRLNPGSFTVLTNYLSWASAFGEPALGAELADRAVRLNPNYKPWASGGLRYAYFMAGRYEDALKVMERQTPDNYSKYAWAERAGILAVLGRKAEAEATVKEALQRYPDLTIEAISNDQAFSAAEHQRHIETMRLAGFPPCATPEALAKLTKPVRLEECSADQDKSPKTP</sequence>
<dbReference type="InterPro" id="IPR011990">
    <property type="entry name" value="TPR-like_helical_dom_sf"/>
</dbReference>
<keyword evidence="1" id="KW-1133">Transmembrane helix</keyword>